<reference evidence="1 2" key="1">
    <citation type="submission" date="2018-08" db="EMBL/GenBank/DDBJ databases">
        <title>A genome reference for cultivated species of the human gut microbiota.</title>
        <authorList>
            <person name="Zou Y."/>
            <person name="Xue W."/>
            <person name="Luo G."/>
        </authorList>
    </citation>
    <scope>NUCLEOTIDE SEQUENCE [LARGE SCALE GENOMIC DNA]</scope>
    <source>
        <strain evidence="1 2">OF03-9BH</strain>
    </source>
</reference>
<sequence length="62" mass="6445">MAMLCQCGGKDKGINAGKTPLQAGQIHIGANKSPSISVVVNNHTPKLQAITNLFVTLQSGKD</sequence>
<dbReference type="Proteomes" id="UP000286075">
    <property type="component" value="Unassembled WGS sequence"/>
</dbReference>
<protein>
    <submittedName>
        <fullName evidence="1">Uncharacterized protein</fullName>
    </submittedName>
</protein>
<name>A0A413H304_9BACE</name>
<dbReference type="AlphaFoldDB" id="A0A413H304"/>
<accession>A0A413H304</accession>
<organism evidence="1 2">
    <name type="scientific">Bacteroides stercorirosoris</name>
    <dbReference type="NCBI Taxonomy" id="871324"/>
    <lineage>
        <taxon>Bacteria</taxon>
        <taxon>Pseudomonadati</taxon>
        <taxon>Bacteroidota</taxon>
        <taxon>Bacteroidia</taxon>
        <taxon>Bacteroidales</taxon>
        <taxon>Bacteroidaceae</taxon>
        <taxon>Bacteroides</taxon>
    </lineage>
</organism>
<comment type="caution">
    <text evidence="1">The sequence shown here is derived from an EMBL/GenBank/DDBJ whole genome shotgun (WGS) entry which is preliminary data.</text>
</comment>
<proteinExistence type="predicted"/>
<dbReference type="EMBL" id="QSCF01000023">
    <property type="protein sequence ID" value="RGX77757.1"/>
    <property type="molecule type" value="Genomic_DNA"/>
</dbReference>
<gene>
    <name evidence="1" type="ORF">DXA68_14335</name>
</gene>
<evidence type="ECO:0000313" key="2">
    <source>
        <dbReference type="Proteomes" id="UP000286075"/>
    </source>
</evidence>
<evidence type="ECO:0000313" key="1">
    <source>
        <dbReference type="EMBL" id="RGX77757.1"/>
    </source>
</evidence>